<feature type="transmembrane region" description="Helical" evidence="3">
    <location>
        <begin position="268"/>
        <end position="289"/>
    </location>
</feature>
<dbReference type="Proteomes" id="UP000433883">
    <property type="component" value="Unassembled WGS sequence"/>
</dbReference>
<feature type="region of interest" description="Disordered" evidence="2">
    <location>
        <begin position="93"/>
        <end position="224"/>
    </location>
</feature>
<dbReference type="PANTHER" id="PTHR23310">
    <property type="entry name" value="ACYL-COA-BINDING PROTEIN, ACBP"/>
    <property type="match status" value="1"/>
</dbReference>
<dbReference type="GO" id="GO:0000062">
    <property type="term" value="F:fatty-acyl-CoA binding"/>
    <property type="evidence" value="ECO:0007669"/>
    <property type="project" value="InterPro"/>
</dbReference>
<evidence type="ECO:0000259" key="4">
    <source>
        <dbReference type="PROSITE" id="PS51228"/>
    </source>
</evidence>
<protein>
    <recommendedName>
        <fullName evidence="4">ACB domain-containing protein</fullName>
    </recommendedName>
</protein>
<dbReference type="PANTHER" id="PTHR23310:SF133">
    <property type="entry name" value="COA BINDING PROTEIN, PUTATIVE (AFU_ORTHOLOGUE AFUA_1G12300)-RELATED"/>
    <property type="match status" value="1"/>
</dbReference>
<keyword evidence="3" id="KW-0472">Membrane</keyword>
<dbReference type="PROSITE" id="PS51228">
    <property type="entry name" value="ACB_2"/>
    <property type="match status" value="1"/>
</dbReference>
<dbReference type="GO" id="GO:0006631">
    <property type="term" value="P:fatty acid metabolic process"/>
    <property type="evidence" value="ECO:0007669"/>
    <property type="project" value="TreeGrafter"/>
</dbReference>
<feature type="compositionally biased region" description="Acidic residues" evidence="2">
    <location>
        <begin position="158"/>
        <end position="174"/>
    </location>
</feature>
<accession>A0A8H3YSJ1</accession>
<dbReference type="SUPFAM" id="SSF47027">
    <property type="entry name" value="Acyl-CoA binding protein"/>
    <property type="match status" value="1"/>
</dbReference>
<organism evidence="5 6">
    <name type="scientific">Venturia inaequalis</name>
    <name type="common">Apple scab fungus</name>
    <dbReference type="NCBI Taxonomy" id="5025"/>
    <lineage>
        <taxon>Eukaryota</taxon>
        <taxon>Fungi</taxon>
        <taxon>Dikarya</taxon>
        <taxon>Ascomycota</taxon>
        <taxon>Pezizomycotina</taxon>
        <taxon>Dothideomycetes</taxon>
        <taxon>Pleosporomycetidae</taxon>
        <taxon>Venturiales</taxon>
        <taxon>Venturiaceae</taxon>
        <taxon>Venturia</taxon>
    </lineage>
</organism>
<evidence type="ECO:0000313" key="6">
    <source>
        <dbReference type="Proteomes" id="UP000433883"/>
    </source>
</evidence>
<dbReference type="InterPro" id="IPR014352">
    <property type="entry name" value="FERM/acyl-CoA-bd_prot_sf"/>
</dbReference>
<keyword evidence="3" id="KW-0812">Transmembrane</keyword>
<evidence type="ECO:0000256" key="3">
    <source>
        <dbReference type="SAM" id="Phobius"/>
    </source>
</evidence>
<comment type="caution">
    <text evidence="5">The sequence shown here is derived from an EMBL/GenBank/DDBJ whole genome shotgun (WGS) entry which is preliminary data.</text>
</comment>
<feature type="compositionally biased region" description="Basic and acidic residues" evidence="2">
    <location>
        <begin position="131"/>
        <end position="146"/>
    </location>
</feature>
<dbReference type="Pfam" id="PF00887">
    <property type="entry name" value="ACBP"/>
    <property type="match status" value="1"/>
</dbReference>
<gene>
    <name evidence="5" type="ORF">BLS_006165</name>
</gene>
<dbReference type="EMBL" id="WNWQ01000446">
    <property type="protein sequence ID" value="KAE9967811.1"/>
    <property type="molecule type" value="Genomic_DNA"/>
</dbReference>
<feature type="region of interest" description="Disordered" evidence="2">
    <location>
        <begin position="22"/>
        <end position="46"/>
    </location>
</feature>
<dbReference type="InterPro" id="IPR000582">
    <property type="entry name" value="Acyl-CoA-binding_protein"/>
</dbReference>
<feature type="domain" description="ACB" evidence="4">
    <location>
        <begin position="1"/>
        <end position="71"/>
    </location>
</feature>
<reference evidence="5 6" key="1">
    <citation type="submission" date="2019-11" db="EMBL/GenBank/DDBJ databases">
        <title>Venturia inaequalis Genome Resource.</title>
        <authorList>
            <person name="Lichtner F.J."/>
        </authorList>
    </citation>
    <scope>NUCLEOTIDE SEQUENCE [LARGE SCALE GENOMIC DNA]</scope>
    <source>
        <strain evidence="5">Bline_iso_100314</strain>
    </source>
</reference>
<keyword evidence="3" id="KW-1133">Transmembrane helix</keyword>
<proteinExistence type="predicted"/>
<keyword evidence="1" id="KW-0446">Lipid-binding</keyword>
<sequence>MLSPLAVWVLRQRCTEGNVEGIMEMPKGNDEQSKKAREKWDAWNSQSSLSRTEAKRRYITTLIETMHKYASHSAESRELVSELEFVWDQVKSNVPSSASSSPQRQFGGLGEISQHSAPPRYAGITSFSKSFPEEQRIRNEKRKSGDPIRLISPLSQSQEEELEAEEDENEEFVDAPDSQMADPPPRMIDAEISSPSGHERLSPPNEDWPKARRKSSTGPSKDEKWRKRIESALVKMTAEVAALREQLESRRLFTHTLQFRILRFISNAVWGLVKHVALDVVILGIILLWMRRKKDRRLEGAMRVLLGDAVAQVQKAGEKQLIQLGKIHLPTIIGAGKSSVKLS</sequence>
<dbReference type="Gene3D" id="1.20.80.10">
    <property type="match status" value="1"/>
</dbReference>
<feature type="compositionally biased region" description="Basic and acidic residues" evidence="2">
    <location>
        <begin position="27"/>
        <end position="41"/>
    </location>
</feature>
<name>A0A8H3YSJ1_VENIN</name>
<evidence type="ECO:0000313" key="5">
    <source>
        <dbReference type="EMBL" id="KAE9967811.1"/>
    </source>
</evidence>
<evidence type="ECO:0000256" key="1">
    <source>
        <dbReference type="ARBA" id="ARBA00023121"/>
    </source>
</evidence>
<dbReference type="AlphaFoldDB" id="A0A8H3YSJ1"/>
<dbReference type="InterPro" id="IPR035984">
    <property type="entry name" value="Acyl-CoA-binding_sf"/>
</dbReference>
<evidence type="ECO:0000256" key="2">
    <source>
        <dbReference type="SAM" id="MobiDB-lite"/>
    </source>
</evidence>